<proteinExistence type="predicted"/>
<evidence type="ECO:0000313" key="1">
    <source>
        <dbReference type="EMBL" id="KKM77512.1"/>
    </source>
</evidence>
<dbReference type="AlphaFoldDB" id="A0A0F9N7T4"/>
<dbReference type="InterPro" id="IPR027056">
    <property type="entry name" value="Gluconate_2DH_su3"/>
</dbReference>
<accession>A0A0F9N7T4</accession>
<protein>
    <submittedName>
        <fullName evidence="1">Uncharacterized protein</fullName>
    </submittedName>
</protein>
<comment type="caution">
    <text evidence="1">The sequence shown here is derived from an EMBL/GenBank/DDBJ whole genome shotgun (WGS) entry which is preliminary data.</text>
</comment>
<gene>
    <name evidence="1" type="ORF">LCGC14_1369290</name>
</gene>
<name>A0A0F9N7T4_9ZZZZ</name>
<dbReference type="EMBL" id="LAZR01008632">
    <property type="protein sequence ID" value="KKM77512.1"/>
    <property type="molecule type" value="Genomic_DNA"/>
</dbReference>
<organism evidence="1">
    <name type="scientific">marine sediment metagenome</name>
    <dbReference type="NCBI Taxonomy" id="412755"/>
    <lineage>
        <taxon>unclassified sequences</taxon>
        <taxon>metagenomes</taxon>
        <taxon>ecological metagenomes</taxon>
    </lineage>
</organism>
<dbReference type="Pfam" id="PF13618">
    <property type="entry name" value="Gluconate_2-dh3"/>
    <property type="match status" value="1"/>
</dbReference>
<sequence length="239" mass="26902">MDRRNSIKSIILGSVAGGLAVHGCKPEAEAKAEDTQTLEGYSYQYGRTPKEKERITELEAEQFFNEHELATIAVLSDLILPPNDKFGSATEAGVQDFIEFMAKDIPEMQITLRGGLMWLDHRSNSQFGTEFKSASEDRQMQLLDTIAYPDILVAETERTLEIQFFSLMRNLVVTGYYTSKIGIKDLGYKGNTPNVWDGVPKDVLEQHGVAYEKEWLAKCIDQSKRGVIAEWDENGKLLT</sequence>
<reference evidence="1" key="1">
    <citation type="journal article" date="2015" name="Nature">
        <title>Complex archaea that bridge the gap between prokaryotes and eukaryotes.</title>
        <authorList>
            <person name="Spang A."/>
            <person name="Saw J.H."/>
            <person name="Jorgensen S.L."/>
            <person name="Zaremba-Niedzwiedzka K."/>
            <person name="Martijn J."/>
            <person name="Lind A.E."/>
            <person name="van Eijk R."/>
            <person name="Schleper C."/>
            <person name="Guy L."/>
            <person name="Ettema T.J."/>
        </authorList>
    </citation>
    <scope>NUCLEOTIDE SEQUENCE</scope>
</reference>